<dbReference type="EMBL" id="FYDG01000001">
    <property type="protein sequence ID" value="SNB52678.1"/>
    <property type="molecule type" value="Genomic_DNA"/>
</dbReference>
<gene>
    <name evidence="2" type="ORF">SAMN06265338_101303</name>
</gene>
<accession>A0A212Q0F6</accession>
<evidence type="ECO:0000256" key="1">
    <source>
        <dbReference type="SAM" id="Phobius"/>
    </source>
</evidence>
<keyword evidence="3" id="KW-1185">Reference proteome</keyword>
<feature type="transmembrane region" description="Helical" evidence="1">
    <location>
        <begin position="20"/>
        <end position="39"/>
    </location>
</feature>
<keyword evidence="1" id="KW-0472">Membrane</keyword>
<evidence type="ECO:0000313" key="3">
    <source>
        <dbReference type="Proteomes" id="UP000198418"/>
    </source>
</evidence>
<proteinExistence type="predicted"/>
<dbReference type="OrthoDB" id="8416542at2"/>
<evidence type="ECO:0000313" key="2">
    <source>
        <dbReference type="EMBL" id="SNB52678.1"/>
    </source>
</evidence>
<keyword evidence="1" id="KW-1133">Transmembrane helix</keyword>
<name>A0A212Q0F6_RHOAC</name>
<sequence>MHYRFLNINCFERLKQRGRLPLIASVVVCVLMTPAMIAAQTRNSAIDAIVADVSSIGGTVEIGATEPGSGPDDIRLSNLKIAFPGDKAGAGVVVAFKKLELSGFRLAGAKFELDHAKSERVTVASDAGAVSLTNVALDKFSAPRSHTNASGSRAYASLDVLKQIAEIEFKQISANGVKWESPLHDGVAVAIEQIALSEARNGQIGRVALFQPKRLQGGGEKRFGADSITIDGLAVARLLEIWNPGVPTSNLQANNSREWKTLAQDTTIDNFQQVENAARTDVAQIQFSGLRVRRIDPDALRSFDLAMATPTYLGEHPDQARKLAEAFADAVKLDHVTAVKLSGTDGQSPVPRRFGIARIELVDLDPLRAGSISLNEIENVGGGAGLSVGRVNITDLRLVVSGPAAGDPQPKVPIVGGAEIENVKFVQPGALVELGAFKWDAPNYRGVVPTHLQATVSGLKLPVAMTPDPAIRESLIASGVTSLSVEADVSMTLDELNEQASVEHFGLGVEKLGQIDMSGTMVGLPSTAFDGMGSLRAAAFAAAVKSLKFRFRDSGLVGHSIDAISRANKQPADQIRKALTTNMPMILGAIPDASTRNNLVFALVGFINDPRGIELTSLTQSPVPVAALDKAVREAPATIPALLKINATLVRTP</sequence>
<dbReference type="RefSeq" id="WP_141098311.1">
    <property type="nucleotide sequence ID" value="NZ_FYDG01000001.1"/>
</dbReference>
<dbReference type="Proteomes" id="UP000198418">
    <property type="component" value="Unassembled WGS sequence"/>
</dbReference>
<protein>
    <submittedName>
        <fullName evidence="2">Uncharacterized protein</fullName>
    </submittedName>
</protein>
<reference evidence="3" key="1">
    <citation type="submission" date="2017-06" db="EMBL/GenBank/DDBJ databases">
        <authorList>
            <person name="Varghese N."/>
            <person name="Submissions S."/>
        </authorList>
    </citation>
    <scope>NUCLEOTIDE SEQUENCE [LARGE SCALE GENOMIC DNA]</scope>
    <source>
        <strain evidence="3">DSM 137</strain>
    </source>
</reference>
<dbReference type="AlphaFoldDB" id="A0A212Q0F6"/>
<organism evidence="2 3">
    <name type="scientific">Rhodoblastus acidophilus</name>
    <name type="common">Rhodopseudomonas acidophila</name>
    <dbReference type="NCBI Taxonomy" id="1074"/>
    <lineage>
        <taxon>Bacteria</taxon>
        <taxon>Pseudomonadati</taxon>
        <taxon>Pseudomonadota</taxon>
        <taxon>Alphaproteobacteria</taxon>
        <taxon>Hyphomicrobiales</taxon>
        <taxon>Rhodoblastaceae</taxon>
        <taxon>Rhodoblastus</taxon>
    </lineage>
</organism>
<keyword evidence="1" id="KW-0812">Transmembrane</keyword>